<keyword evidence="7" id="KW-1185">Reference proteome</keyword>
<keyword evidence="3" id="KW-0472">Membrane</keyword>
<keyword evidence="3" id="KW-1133">Transmembrane helix</keyword>
<name>A0ABZ0IMP1_9BACT</name>
<keyword evidence="3" id="KW-0812">Transmembrane</keyword>
<dbReference type="PANTHER" id="PTHR33619">
    <property type="entry name" value="POLYSACCHARIDE EXPORT PROTEIN GFCE-RELATED"/>
    <property type="match status" value="1"/>
</dbReference>
<gene>
    <name evidence="6" type="ORF">RT717_24830</name>
</gene>
<dbReference type="Gene3D" id="3.10.560.10">
    <property type="entry name" value="Outer membrane lipoprotein wza domain like"/>
    <property type="match status" value="6"/>
</dbReference>
<dbReference type="Pfam" id="PF10531">
    <property type="entry name" value="SLBB"/>
    <property type="match status" value="5"/>
</dbReference>
<dbReference type="InterPro" id="IPR003715">
    <property type="entry name" value="Poly_export_N"/>
</dbReference>
<organism evidence="6 7">
    <name type="scientific">Imperialibacter roseus</name>
    <dbReference type="NCBI Taxonomy" id="1324217"/>
    <lineage>
        <taxon>Bacteria</taxon>
        <taxon>Pseudomonadati</taxon>
        <taxon>Bacteroidota</taxon>
        <taxon>Cytophagia</taxon>
        <taxon>Cytophagales</taxon>
        <taxon>Flammeovirgaceae</taxon>
        <taxon>Imperialibacter</taxon>
    </lineage>
</organism>
<accession>A0ABZ0IMP1</accession>
<reference evidence="6 7" key="1">
    <citation type="journal article" date="2023" name="Microbiol. Resour. Announc.">
        <title>Complete Genome Sequence of Imperialibacter roseus strain P4T.</title>
        <authorList>
            <person name="Tizabi D.R."/>
            <person name="Bachvaroff T."/>
            <person name="Hill R.T."/>
        </authorList>
    </citation>
    <scope>NUCLEOTIDE SEQUENCE [LARGE SCALE GENOMIC DNA]</scope>
    <source>
        <strain evidence="6 7">P4T</strain>
    </source>
</reference>
<feature type="domain" description="Soluble ligand binding" evidence="5">
    <location>
        <begin position="423"/>
        <end position="467"/>
    </location>
</feature>
<dbReference type="Pfam" id="PF02563">
    <property type="entry name" value="Poly_export"/>
    <property type="match status" value="1"/>
</dbReference>
<feature type="domain" description="Soluble ligand binding" evidence="5">
    <location>
        <begin position="513"/>
        <end position="565"/>
    </location>
</feature>
<feature type="domain" description="Soluble ligand binding" evidence="5">
    <location>
        <begin position="257"/>
        <end position="302"/>
    </location>
</feature>
<evidence type="ECO:0000259" key="5">
    <source>
        <dbReference type="Pfam" id="PF10531"/>
    </source>
</evidence>
<dbReference type="RefSeq" id="WP_317489030.1">
    <property type="nucleotide sequence ID" value="NZ_CP136051.1"/>
</dbReference>
<evidence type="ECO:0000259" key="4">
    <source>
        <dbReference type="Pfam" id="PF02563"/>
    </source>
</evidence>
<protein>
    <submittedName>
        <fullName evidence="6">SLBB domain-containing protein</fullName>
    </submittedName>
</protein>
<evidence type="ECO:0000256" key="1">
    <source>
        <dbReference type="ARBA" id="ARBA00022729"/>
    </source>
</evidence>
<proteinExistence type="predicted"/>
<evidence type="ECO:0000313" key="7">
    <source>
        <dbReference type="Proteomes" id="UP001302349"/>
    </source>
</evidence>
<feature type="domain" description="Soluble ligand binding" evidence="5">
    <location>
        <begin position="609"/>
        <end position="655"/>
    </location>
</feature>
<keyword evidence="1" id="KW-0732">Signal</keyword>
<dbReference type="SUPFAM" id="SSF142984">
    <property type="entry name" value="Nqo1 middle domain-like"/>
    <property type="match status" value="1"/>
</dbReference>
<keyword evidence="2" id="KW-0175">Coiled coil</keyword>
<evidence type="ECO:0000313" key="6">
    <source>
        <dbReference type="EMBL" id="WOK06303.1"/>
    </source>
</evidence>
<dbReference type="EMBL" id="CP136051">
    <property type="protein sequence ID" value="WOK06303.1"/>
    <property type="molecule type" value="Genomic_DNA"/>
</dbReference>
<dbReference type="InterPro" id="IPR019554">
    <property type="entry name" value="Soluble_ligand-bd"/>
</dbReference>
<feature type="domain" description="Polysaccharide export protein N-terminal" evidence="4">
    <location>
        <begin position="169"/>
        <end position="233"/>
    </location>
</feature>
<evidence type="ECO:0000256" key="2">
    <source>
        <dbReference type="SAM" id="Coils"/>
    </source>
</evidence>
<evidence type="ECO:0000256" key="3">
    <source>
        <dbReference type="SAM" id="Phobius"/>
    </source>
</evidence>
<feature type="transmembrane region" description="Helical" evidence="3">
    <location>
        <begin position="14"/>
        <end position="34"/>
    </location>
</feature>
<dbReference type="InterPro" id="IPR049712">
    <property type="entry name" value="Poly_export"/>
</dbReference>
<feature type="domain" description="Soluble ligand binding" evidence="5">
    <location>
        <begin position="341"/>
        <end position="387"/>
    </location>
</feature>
<sequence>MVLTESRKKPSKSLGIRVLFISTIVFLICNIAIIRTCESQSLNDLGTVKVDQLTDRQLENLLDKAESLGISNDQLYALAGQRGMPPSELSRLRRRLDPLSLRRQRRQERTRSAQDELRSALQYGGEDLFESIAARDSLGYDLTILEKKIFGYSIFHQKALNFSPNLNMPTPKNYTLGPGDEVAISIFGGTNDNFKEVITPDGFIQLKLVGLVSLSGLTIEKAENFLKSRLGDYYGGLKGDRPNTFLSLTVANIRSIKVNMVGELKNPGTYTMPSFAKVFNALYAAGGPTPNGTLRHIQVYRANKLVTEVDVYQFITKGQSESNITLEDNDVILLRPVTRRVEVSGAVRIEGLFEVKPDESFSDLLHFAGGFNQKAFKDNVTVSRYGETQKRVETISKEAYDTFKPADGDVVYVGEIEDRFINRVQVSGAVLRPGHYELKEGMTVRSLVEIAGGLRGDAFVKRSTLYRTALNFTLQAKSIDLGSIMKGDSEDILLQNEDLINIPSLYDLREEYYVQISGEVNKSGPYPYADDMSVGDLIIAAGGFKESATASSIEIARRTNNEVGGNIAEIITVQLNRDLSFNGDEEATRLRPFDHVFIRRSPSYQEQKMVTIEGEVFYPGDFALESVTMRISDLVRRAGGPNQFAYPKGATLLRRTEFYEEELEKDQINQLGELQRNTVREGVDNPESERLLLQRVNTRIREGKENLLEQELEKDDQTLAEEARKERLLLRGDLKQKELKETELVGINLDMILENPGSKYDLILQEGDIVTVPKELQTIRLRGEVLYPTTTRYEKGRGLKSYIGKAGGFTQLSSRKSTYVVYANGDVKRTRRFIGVKFYPGLEPGAEIIVPEAAARRKLSAGEVISLSTSFLILYSLLNSTFPELFN</sequence>
<dbReference type="Proteomes" id="UP001302349">
    <property type="component" value="Chromosome"/>
</dbReference>
<dbReference type="PANTHER" id="PTHR33619:SF3">
    <property type="entry name" value="POLYSACCHARIDE EXPORT PROTEIN GFCE-RELATED"/>
    <property type="match status" value="1"/>
</dbReference>
<feature type="coiled-coil region" evidence="2">
    <location>
        <begin position="693"/>
        <end position="740"/>
    </location>
</feature>